<reference evidence="5" key="2">
    <citation type="journal article" date="2022" name="Microbiol. Resour. Announc.">
        <title>Metagenome Sequencing to Explore Phylogenomics of Terrestrial Cyanobacteria.</title>
        <authorList>
            <person name="Ward R.D."/>
            <person name="Stajich J.E."/>
            <person name="Johansen J.R."/>
            <person name="Huntemann M."/>
            <person name="Clum A."/>
            <person name="Foster B."/>
            <person name="Foster B."/>
            <person name="Roux S."/>
            <person name="Palaniappan K."/>
            <person name="Varghese N."/>
            <person name="Mukherjee S."/>
            <person name="Reddy T.B.K."/>
            <person name="Daum C."/>
            <person name="Copeland A."/>
            <person name="Chen I.A."/>
            <person name="Ivanova N.N."/>
            <person name="Kyrpides N.C."/>
            <person name="Shapiro N."/>
            <person name="Eloe-Fadrosh E.A."/>
            <person name="Pietrasiak N."/>
        </authorList>
    </citation>
    <scope>NUCLEOTIDE SEQUENCE</scope>
    <source>
        <strain evidence="5">GSE-NOS-MK-12-04C</strain>
    </source>
</reference>
<evidence type="ECO:0000313" key="5">
    <source>
        <dbReference type="EMBL" id="MBW4666620.1"/>
    </source>
</evidence>
<dbReference type="Gene3D" id="3.40.50.1110">
    <property type="entry name" value="SGNH hydrolase"/>
    <property type="match status" value="1"/>
</dbReference>
<comment type="caution">
    <text evidence="5">The sequence shown here is derived from an EMBL/GenBank/DDBJ whole genome shotgun (WGS) entry which is preliminary data.</text>
</comment>
<organism evidence="5 6">
    <name type="scientific">Cyanomargarita calcarea GSE-NOS-MK-12-04C</name>
    <dbReference type="NCBI Taxonomy" id="2839659"/>
    <lineage>
        <taxon>Bacteria</taxon>
        <taxon>Bacillati</taxon>
        <taxon>Cyanobacteriota</taxon>
        <taxon>Cyanophyceae</taxon>
        <taxon>Nostocales</taxon>
        <taxon>Cyanomargaritaceae</taxon>
        <taxon>Cyanomargarita</taxon>
    </lineage>
</organism>
<dbReference type="InterPro" id="IPR010033">
    <property type="entry name" value="HAD_SF_ppase_IIIC"/>
</dbReference>
<dbReference type="InterPro" id="IPR016181">
    <property type="entry name" value="Acyl_CoA_acyltransferase"/>
</dbReference>
<dbReference type="InterPro" id="IPR009081">
    <property type="entry name" value="PP-bd_ACP"/>
</dbReference>
<dbReference type="SMART" id="SM00823">
    <property type="entry name" value="PKS_PP"/>
    <property type="match status" value="1"/>
</dbReference>
<dbReference type="PANTHER" id="PTHR45527:SF14">
    <property type="entry name" value="PLIPASTATIN SYNTHASE SUBUNIT B"/>
    <property type="match status" value="1"/>
</dbReference>
<dbReference type="Gene3D" id="3.40.50.1000">
    <property type="entry name" value="HAD superfamily/HAD-like"/>
    <property type="match status" value="1"/>
</dbReference>
<feature type="domain" description="Carrier" evidence="4">
    <location>
        <begin position="618"/>
        <end position="693"/>
    </location>
</feature>
<keyword evidence="3" id="KW-0597">Phosphoprotein</keyword>
<dbReference type="Gene3D" id="3.40.630.30">
    <property type="match status" value="1"/>
</dbReference>
<dbReference type="EMBL" id="JAHHGZ010000003">
    <property type="protein sequence ID" value="MBW4666620.1"/>
    <property type="molecule type" value="Genomic_DNA"/>
</dbReference>
<dbReference type="PROSITE" id="PS50075">
    <property type="entry name" value="CARRIER"/>
    <property type="match status" value="1"/>
</dbReference>
<dbReference type="GO" id="GO:0005829">
    <property type="term" value="C:cytosol"/>
    <property type="evidence" value="ECO:0007669"/>
    <property type="project" value="TreeGrafter"/>
</dbReference>
<dbReference type="InterPro" id="IPR036736">
    <property type="entry name" value="ACP-like_sf"/>
</dbReference>
<dbReference type="Proteomes" id="UP000729701">
    <property type="component" value="Unassembled WGS sequence"/>
</dbReference>
<dbReference type="InterPro" id="IPR036412">
    <property type="entry name" value="HAD-like_sf"/>
</dbReference>
<dbReference type="InterPro" id="IPR010037">
    <property type="entry name" value="FkbH_domain"/>
</dbReference>
<evidence type="ECO:0000256" key="3">
    <source>
        <dbReference type="ARBA" id="ARBA00022553"/>
    </source>
</evidence>
<dbReference type="InterPro" id="IPR036514">
    <property type="entry name" value="SGNH_hydro_sf"/>
</dbReference>
<sequence>MSFTELTRDLASPEQAQEKIQKVVITASFTCEPLKDSLDFWMEEIGIPCSIEFSPYNQIFQQLLDTNSLQSRNEEGINIVLIRFEDWHKDEKILKQNVEEFLQAVQAAVRRSTTPYIICVCPTSPSAVEDINRVQLYQDIEARLVSEFHNTSSVYLVTSSELTATYPVADYYDHYGEQESHIPYKTVLFCALGTMLARKIRALKSLPHKVIVLDCDNTLWKGVCGEDGSVGVKISPPYQALQEFVVAQQKAGKLISLCSKNAVEDVFAVFDQHPHMVLSRHHLVNWRINWLPKSENLKSLALELRLGLDSFIFIDDNPVECAEVKANCPEVLTILLPEDSDRIPRFLEHIWAFDQLKVTNVDEKRTELYQQNVEREHLRQDSLTFADFLAGLGLKIEIAQMGSEELPRVAQLTERTNQFNLTTIRRSESEIQQFCESGSLESQIVKVKDRFGDYGLVGLLLFASGDQVLTVDTFLLSCRVLGRGVEHQMLAFLGAIAQKRGLSRVEVPILPTKKNQPALDFLENLGKEFKQEKDGGWLFQFPSEIAAKLSFNPSKAETKSTQVNQQSKATSASLVQVRLEAVIFERIANQLYSPELILKEIASRQQHQRPELATGFVAPRTPVEETIASMFVEVLKIDRVGIYDNFFNLGGNSLSATQLISRLRDTFLLELSLYLLFEFPTIAALAQSFEVLQVTVEDSEDQYDEGIL</sequence>
<dbReference type="InterPro" id="IPR023214">
    <property type="entry name" value="HAD_sf"/>
</dbReference>
<dbReference type="GO" id="GO:0031177">
    <property type="term" value="F:phosphopantetheine binding"/>
    <property type="evidence" value="ECO:0007669"/>
    <property type="project" value="InterPro"/>
</dbReference>
<evidence type="ECO:0000256" key="1">
    <source>
        <dbReference type="ARBA" id="ARBA00001957"/>
    </source>
</evidence>
<evidence type="ECO:0000313" key="6">
    <source>
        <dbReference type="Proteomes" id="UP000729701"/>
    </source>
</evidence>
<dbReference type="SUPFAM" id="SSF55729">
    <property type="entry name" value="Acyl-CoA N-acyltransferases (Nat)"/>
    <property type="match status" value="1"/>
</dbReference>
<comment type="cofactor">
    <cofactor evidence="1">
        <name>pantetheine 4'-phosphate</name>
        <dbReference type="ChEBI" id="CHEBI:47942"/>
    </cofactor>
</comment>
<dbReference type="SUPFAM" id="SSF47336">
    <property type="entry name" value="ACP-like"/>
    <property type="match status" value="1"/>
</dbReference>
<dbReference type="NCBIfam" id="TIGR01686">
    <property type="entry name" value="FkbH"/>
    <property type="match status" value="1"/>
</dbReference>
<dbReference type="Gene3D" id="1.10.1200.10">
    <property type="entry name" value="ACP-like"/>
    <property type="match status" value="1"/>
</dbReference>
<dbReference type="GO" id="GO:0043041">
    <property type="term" value="P:amino acid activation for nonribosomal peptide biosynthetic process"/>
    <property type="evidence" value="ECO:0007669"/>
    <property type="project" value="TreeGrafter"/>
</dbReference>
<evidence type="ECO:0000256" key="2">
    <source>
        <dbReference type="ARBA" id="ARBA00022450"/>
    </source>
</evidence>
<dbReference type="SUPFAM" id="SSF56784">
    <property type="entry name" value="HAD-like"/>
    <property type="match status" value="1"/>
</dbReference>
<gene>
    <name evidence="5" type="ORF">KME60_04045</name>
</gene>
<dbReference type="NCBIfam" id="TIGR01681">
    <property type="entry name" value="HAD-SF-IIIC"/>
    <property type="match status" value="1"/>
</dbReference>
<reference evidence="5" key="1">
    <citation type="submission" date="2021-05" db="EMBL/GenBank/DDBJ databases">
        <authorList>
            <person name="Pietrasiak N."/>
            <person name="Ward R."/>
            <person name="Stajich J.E."/>
            <person name="Kurbessoian T."/>
        </authorList>
    </citation>
    <scope>NUCLEOTIDE SEQUENCE</scope>
    <source>
        <strain evidence="5">GSE-NOS-MK-12-04C</strain>
    </source>
</reference>
<dbReference type="InterPro" id="IPR020806">
    <property type="entry name" value="PKS_PP-bd"/>
</dbReference>
<dbReference type="GO" id="GO:0044550">
    <property type="term" value="P:secondary metabolite biosynthetic process"/>
    <property type="evidence" value="ECO:0007669"/>
    <property type="project" value="TreeGrafter"/>
</dbReference>
<dbReference type="FunFam" id="1.10.1200.10:FF:000005">
    <property type="entry name" value="Nonribosomal peptide synthetase 1"/>
    <property type="match status" value="1"/>
</dbReference>
<accession>A0A951QIQ7</accession>
<dbReference type="AlphaFoldDB" id="A0A951QIQ7"/>
<proteinExistence type="predicted"/>
<keyword evidence="2" id="KW-0596">Phosphopantetheine</keyword>
<dbReference type="Pfam" id="PF00550">
    <property type="entry name" value="PP-binding"/>
    <property type="match status" value="1"/>
</dbReference>
<dbReference type="PANTHER" id="PTHR45527">
    <property type="entry name" value="NONRIBOSOMAL PEPTIDE SYNTHETASE"/>
    <property type="match status" value="1"/>
</dbReference>
<evidence type="ECO:0000259" key="4">
    <source>
        <dbReference type="PROSITE" id="PS50075"/>
    </source>
</evidence>
<protein>
    <submittedName>
        <fullName evidence="5">HAD-IIIC family phosphatase</fullName>
    </submittedName>
</protein>
<name>A0A951QIQ7_9CYAN</name>